<proteinExistence type="predicted"/>
<accession>A0AAJ7BXS7</accession>
<organism evidence="1 3">
    <name type="scientific">Cephus cinctus</name>
    <name type="common">Wheat stem sawfly</name>
    <dbReference type="NCBI Taxonomy" id="211228"/>
    <lineage>
        <taxon>Eukaryota</taxon>
        <taxon>Metazoa</taxon>
        <taxon>Ecdysozoa</taxon>
        <taxon>Arthropoda</taxon>
        <taxon>Hexapoda</taxon>
        <taxon>Insecta</taxon>
        <taxon>Pterygota</taxon>
        <taxon>Neoptera</taxon>
        <taxon>Endopterygota</taxon>
        <taxon>Hymenoptera</taxon>
        <taxon>Cephoidea</taxon>
        <taxon>Cephidae</taxon>
        <taxon>Cephus</taxon>
    </lineage>
</organism>
<dbReference type="PANTHER" id="PTHR33053">
    <property type="entry name" value="PROTEIN, PUTATIVE-RELATED"/>
    <property type="match status" value="1"/>
</dbReference>
<dbReference type="RefSeq" id="XP_015597048.1">
    <property type="nucleotide sequence ID" value="XM_015741562.2"/>
</dbReference>
<gene>
    <name evidence="2 3" type="primary">LOC107268608</name>
</gene>
<name>A0AAJ7BXS7_CEPCN</name>
<dbReference type="KEGG" id="ccin:107268608"/>
<evidence type="ECO:0000313" key="3">
    <source>
        <dbReference type="RefSeq" id="XP_015597053.1"/>
    </source>
</evidence>
<dbReference type="AlphaFoldDB" id="A0AAJ7BXS7"/>
<dbReference type="Proteomes" id="UP000694920">
    <property type="component" value="Unplaced"/>
</dbReference>
<evidence type="ECO:0000313" key="2">
    <source>
        <dbReference type="RefSeq" id="XP_015597048.1"/>
    </source>
</evidence>
<keyword evidence="1" id="KW-1185">Reference proteome</keyword>
<reference evidence="2 3" key="1">
    <citation type="submission" date="2025-04" db="UniProtKB">
        <authorList>
            <consortium name="RefSeq"/>
        </authorList>
    </citation>
    <scope>IDENTIFICATION</scope>
</reference>
<evidence type="ECO:0000313" key="1">
    <source>
        <dbReference type="Proteomes" id="UP000694920"/>
    </source>
</evidence>
<sequence>MPEDVYLLSRSHKHRMITAELARYESPLKKSGFDGNKYISTIKNVARSDDTIVQNSETNADLHESCDLSEEHVFQAGNLENSLSCEQIEIEESQDLCASSEFSFEIDGNSIGGNLDDNADTLSDIKFEEGLRSWISKNNICHSAANELLKLLKHNGHSHLSADIRTFLRTPKLDSQTIESVNGGQYVHFNLSSSIERLITKYFQDIPSELKLHINVDGLPVSKSSGSQFWVILASIVADFHTEPFVVGFHHGLMKPKDPNQFLKFLVDDAKIISER</sequence>
<protein>
    <submittedName>
        <fullName evidence="2 3">Uncharacterized protein LOC107268608 isoform X1</fullName>
    </submittedName>
</protein>
<dbReference type="GeneID" id="107268608"/>
<dbReference type="RefSeq" id="XP_015597053.1">
    <property type="nucleotide sequence ID" value="XM_015741567.2"/>
</dbReference>